<protein>
    <submittedName>
        <fullName evidence="2">Uncharacterized protein</fullName>
    </submittedName>
</protein>
<reference evidence="2 3" key="1">
    <citation type="submission" date="2011-07" db="EMBL/GenBank/DDBJ databases">
        <title>The complete genome of chromosome of Emticicia oligotrophica DSM 17448.</title>
        <authorList>
            <consortium name="US DOE Joint Genome Institute (JGI-PGF)"/>
            <person name="Lucas S."/>
            <person name="Han J."/>
            <person name="Lapidus A."/>
            <person name="Bruce D."/>
            <person name="Goodwin L."/>
            <person name="Pitluck S."/>
            <person name="Peters L."/>
            <person name="Kyrpides N."/>
            <person name="Mavromatis K."/>
            <person name="Ivanova N."/>
            <person name="Ovchinnikova G."/>
            <person name="Teshima H."/>
            <person name="Detter J.C."/>
            <person name="Tapia R."/>
            <person name="Han C."/>
            <person name="Land M."/>
            <person name="Hauser L."/>
            <person name="Markowitz V."/>
            <person name="Cheng J.-F."/>
            <person name="Hugenholtz P."/>
            <person name="Woyke T."/>
            <person name="Wu D."/>
            <person name="Tindall B."/>
            <person name="Pomrenke H."/>
            <person name="Brambilla E."/>
            <person name="Klenk H.-P."/>
            <person name="Eisen J.A."/>
        </authorList>
    </citation>
    <scope>NUCLEOTIDE SEQUENCE [LARGE SCALE GENOMIC DNA]</scope>
    <source>
        <strain evidence="2 3">DSM 17448</strain>
    </source>
</reference>
<evidence type="ECO:0000313" key="3">
    <source>
        <dbReference type="Proteomes" id="UP000002875"/>
    </source>
</evidence>
<dbReference type="RefSeq" id="WP_015028324.1">
    <property type="nucleotide sequence ID" value="NC_018748.1"/>
</dbReference>
<gene>
    <name evidence="2" type="ordered locus">Emtol_1478</name>
</gene>
<proteinExistence type="predicted"/>
<sequence>MKNISLWASKNVLMARLLIVMIEIAKGLSAGLIGYYFIPKLSERTLNLSVLLLVLLVSFLQMNHEFIERVNKRIYHKIRHQVTFVIFLCTFGLTLLLGNYYKSVGENIVGQWVHAGVSVRTDSTSQYEEKVWEKSIKARVGALSENKSSQDEQPSHNGRRVVYVLLFLLSLGLTYVATILSCSIACSGYGFLAVLSLLLTVGIFSGGIYFLMKAFRKRIKISKEMSREEKRKERKRFFITWGIVVSIISLLVILGNLS</sequence>
<keyword evidence="1" id="KW-0472">Membrane</keyword>
<keyword evidence="1" id="KW-1133">Transmembrane helix</keyword>
<feature type="transmembrane region" description="Helical" evidence="1">
    <location>
        <begin position="161"/>
        <end position="180"/>
    </location>
</feature>
<evidence type="ECO:0000313" key="2">
    <source>
        <dbReference type="EMBL" id="AFK02624.1"/>
    </source>
</evidence>
<feature type="transmembrane region" description="Helical" evidence="1">
    <location>
        <begin position="12"/>
        <end position="38"/>
    </location>
</feature>
<keyword evidence="3" id="KW-1185">Reference proteome</keyword>
<feature type="transmembrane region" description="Helical" evidence="1">
    <location>
        <begin position="45"/>
        <end position="62"/>
    </location>
</feature>
<feature type="transmembrane region" description="Helical" evidence="1">
    <location>
        <begin position="236"/>
        <end position="257"/>
    </location>
</feature>
<dbReference type="EMBL" id="CP002961">
    <property type="protein sequence ID" value="AFK02624.1"/>
    <property type="molecule type" value="Genomic_DNA"/>
</dbReference>
<feature type="transmembrane region" description="Helical" evidence="1">
    <location>
        <begin position="82"/>
        <end position="101"/>
    </location>
</feature>
<organism evidence="2 3">
    <name type="scientific">Emticicia oligotrophica (strain DSM 17448 / CIP 109782 / MTCC 6937 / GPTSA100-15)</name>
    <dbReference type="NCBI Taxonomy" id="929562"/>
    <lineage>
        <taxon>Bacteria</taxon>
        <taxon>Pseudomonadati</taxon>
        <taxon>Bacteroidota</taxon>
        <taxon>Cytophagia</taxon>
        <taxon>Cytophagales</taxon>
        <taxon>Leadbetterellaceae</taxon>
        <taxon>Emticicia</taxon>
    </lineage>
</organism>
<name>A0ABM5N016_EMTOG</name>
<feature type="transmembrane region" description="Helical" evidence="1">
    <location>
        <begin position="192"/>
        <end position="215"/>
    </location>
</feature>
<dbReference type="Proteomes" id="UP000002875">
    <property type="component" value="Chromosome"/>
</dbReference>
<accession>A0ABM5N016</accession>
<keyword evidence="1" id="KW-0812">Transmembrane</keyword>
<evidence type="ECO:0000256" key="1">
    <source>
        <dbReference type="SAM" id="Phobius"/>
    </source>
</evidence>